<gene>
    <name evidence="2" type="ORF">OG2516_05233</name>
</gene>
<feature type="region of interest" description="Disordered" evidence="1">
    <location>
        <begin position="87"/>
        <end position="592"/>
    </location>
</feature>
<organism evidence="2 3">
    <name type="scientific">Oceanicola granulosus (strain ATCC BAA-861 / DSM 15982 / KCTC 12143 / HTCC2516)</name>
    <dbReference type="NCBI Taxonomy" id="314256"/>
    <lineage>
        <taxon>Bacteria</taxon>
        <taxon>Pseudomonadati</taxon>
        <taxon>Pseudomonadota</taxon>
        <taxon>Alphaproteobacteria</taxon>
        <taxon>Rhodobacterales</taxon>
        <taxon>Roseobacteraceae</taxon>
        <taxon>Oceanicola</taxon>
    </lineage>
</organism>
<evidence type="ECO:0000313" key="2">
    <source>
        <dbReference type="EMBL" id="EAR52484.1"/>
    </source>
</evidence>
<feature type="compositionally biased region" description="Acidic residues" evidence="1">
    <location>
        <begin position="335"/>
        <end position="363"/>
    </location>
</feature>
<reference evidence="2 3" key="1">
    <citation type="journal article" date="2010" name="J. Bacteriol.">
        <title>Genome sequences of Oceanicola granulosus HTCC2516(T) and Oceanicola batsensis HTCC2597(TDelta).</title>
        <authorList>
            <person name="Thrash J.C."/>
            <person name="Cho J.C."/>
            <person name="Vergin K.L."/>
            <person name="Giovannoni S.J."/>
        </authorList>
    </citation>
    <scope>NUCLEOTIDE SEQUENCE [LARGE SCALE GENOMIC DNA]</scope>
    <source>
        <strain evidence="3">ATCC BAA-861 / DSM 15982 / KCTC 12143 / HTCC2516</strain>
    </source>
</reference>
<evidence type="ECO:0000313" key="3">
    <source>
        <dbReference type="Proteomes" id="UP000003635"/>
    </source>
</evidence>
<dbReference type="HOGENOM" id="CLU_015965_0_0_5"/>
<comment type="caution">
    <text evidence="2">The sequence shown here is derived from an EMBL/GenBank/DDBJ whole genome shotgun (WGS) entry which is preliminary data.</text>
</comment>
<feature type="compositionally biased region" description="Acidic residues" evidence="1">
    <location>
        <begin position="422"/>
        <end position="438"/>
    </location>
</feature>
<feature type="compositionally biased region" description="Basic and acidic residues" evidence="1">
    <location>
        <begin position="154"/>
        <end position="217"/>
    </location>
</feature>
<feature type="compositionally biased region" description="Low complexity" evidence="1">
    <location>
        <begin position="489"/>
        <end position="499"/>
    </location>
</feature>
<proteinExistence type="predicted"/>
<dbReference type="RefSeq" id="WP_007254574.1">
    <property type="nucleotide sequence ID" value="NZ_CH724107.1"/>
</dbReference>
<feature type="compositionally biased region" description="Basic and acidic residues" evidence="1">
    <location>
        <begin position="115"/>
        <end position="144"/>
    </location>
</feature>
<feature type="compositionally biased region" description="Basic and acidic residues" evidence="1">
    <location>
        <begin position="520"/>
        <end position="530"/>
    </location>
</feature>
<dbReference type="PROSITE" id="PS51257">
    <property type="entry name" value="PROKAR_LIPOPROTEIN"/>
    <property type="match status" value="1"/>
</dbReference>
<feature type="compositionally biased region" description="Acidic residues" evidence="1">
    <location>
        <begin position="376"/>
        <end position="413"/>
    </location>
</feature>
<protein>
    <submittedName>
        <fullName evidence="2">Lipoprotein, putative</fullName>
    </submittedName>
</protein>
<dbReference type="OrthoDB" id="7798282at2"/>
<name>Q2CIV5_OCEGH</name>
<dbReference type="Proteomes" id="UP000003635">
    <property type="component" value="Unassembled WGS sequence"/>
</dbReference>
<accession>Q2CIV5</accession>
<dbReference type="STRING" id="314256.OG2516_05233"/>
<feature type="compositionally biased region" description="Low complexity" evidence="1">
    <location>
        <begin position="293"/>
        <end position="302"/>
    </location>
</feature>
<keyword evidence="2" id="KW-0449">Lipoprotein</keyword>
<dbReference type="EMBL" id="AAOT01000003">
    <property type="protein sequence ID" value="EAR52484.1"/>
    <property type="molecule type" value="Genomic_DNA"/>
</dbReference>
<feature type="compositionally biased region" description="Low complexity" evidence="1">
    <location>
        <begin position="87"/>
        <end position="109"/>
    </location>
</feature>
<evidence type="ECO:0000256" key="1">
    <source>
        <dbReference type="SAM" id="MobiDB-lite"/>
    </source>
</evidence>
<keyword evidence="3" id="KW-1185">Reference proteome</keyword>
<sequence length="687" mass="72997">MAESSKILTVSYGTFSCTLEGFDDAFDTMKAIAEYFRDLAADDRYFGAEPATPDPEMLARIAEREAERRVEARLEQGGYVLRPSLAPAAAAQPAAPADAPASAPAEEAPAPAPAAEEKDPAPQGYGEHEGEERPWAELDQGERRLIRRARRARRDAERAAAAEAKRRKAEEDAARKQAEEAERAAAAKAAEDAARREAEEAARKEAEEAEAAARRAAEAAIAEQSQRLELEPDSVAAKLARIRAVVGRSPAPSAPQQSAGYEDEETPSDTPAAAPQAAPVDPLRAILTEPEAEAAGEAGTDAPEADDRVVPISRDEDETGRAETAGRSGGIAELDGLEELDELVGRDGDDDDTGLSPDEEADLLAELAEVERIGADEGETETAEAVTEEDASEGETEEIAVAEDAEGEDAAEDEAARAETEAPAEADEAALPAEEEAAAPEADAAPEEAAGRRRRAGLLAGSPDEARILSETDAQLNEPEGNRRRQAIAHLKAAVAATEAARRLGEGERAAADDGEEGENMFRDDLDQVVRPRRAPRALSRSDRPKPAPLKLVASQRIDVPPAPAEEPAGPVRPRRVQSGGASARPRDGESNAGFAKFAADMGATGLADLLECAAAHEAFIQGNDDVSRPQIMKKVQSIMPEQFSREDGLRAFGTLLRQGRLEKVRNGRFQVAQTTRFRPTKAASNS</sequence>
<feature type="compositionally biased region" description="Basic and acidic residues" evidence="1">
    <location>
        <begin position="500"/>
        <end position="512"/>
    </location>
</feature>
<dbReference type="eggNOG" id="ENOG502Z8NH">
    <property type="taxonomic scope" value="Bacteria"/>
</dbReference>
<dbReference type="AlphaFoldDB" id="Q2CIV5"/>